<dbReference type="InterPro" id="IPR000182">
    <property type="entry name" value="GNAT_dom"/>
</dbReference>
<evidence type="ECO:0000313" key="3">
    <source>
        <dbReference type="Proteomes" id="UP000286908"/>
    </source>
</evidence>
<name>A0A433ZYL6_MORMO</name>
<organism evidence="2 3">
    <name type="scientific">Morganella morganii</name>
    <name type="common">Proteus morganii</name>
    <dbReference type="NCBI Taxonomy" id="582"/>
    <lineage>
        <taxon>Bacteria</taxon>
        <taxon>Pseudomonadati</taxon>
        <taxon>Pseudomonadota</taxon>
        <taxon>Gammaproteobacteria</taxon>
        <taxon>Enterobacterales</taxon>
        <taxon>Morganellaceae</taxon>
        <taxon>Morganella</taxon>
    </lineage>
</organism>
<dbReference type="AlphaFoldDB" id="A0A433ZYL6"/>
<dbReference type="SUPFAM" id="SSF55729">
    <property type="entry name" value="Acyl-CoA N-acyltransferases (Nat)"/>
    <property type="match status" value="1"/>
</dbReference>
<accession>A0A433ZYL6</accession>
<feature type="domain" description="N-acetyltransferase" evidence="1">
    <location>
        <begin position="9"/>
        <end position="144"/>
    </location>
</feature>
<dbReference type="GO" id="GO:0016747">
    <property type="term" value="F:acyltransferase activity, transferring groups other than amino-acyl groups"/>
    <property type="evidence" value="ECO:0007669"/>
    <property type="project" value="InterPro"/>
</dbReference>
<evidence type="ECO:0000259" key="1">
    <source>
        <dbReference type="Pfam" id="PF13302"/>
    </source>
</evidence>
<keyword evidence="2" id="KW-0808">Transferase</keyword>
<dbReference type="OrthoDB" id="2049878at2"/>
<comment type="caution">
    <text evidence="2">The sequence shown here is derived from an EMBL/GenBank/DDBJ whole genome shotgun (WGS) entry which is preliminary data.</text>
</comment>
<protein>
    <submittedName>
        <fullName evidence="2">N-acetyltransferase</fullName>
    </submittedName>
</protein>
<reference evidence="2 3" key="1">
    <citation type="submission" date="2017-08" db="EMBL/GenBank/DDBJ databases">
        <title>Draft genome sequence of pheromone producing symbiont Morganella morganii, of the female New Zealand grass grub Costelytra giveni.</title>
        <authorList>
            <person name="Laugraud A."/>
            <person name="Young S.D."/>
            <person name="Hurst M.H."/>
        </authorList>
    </citation>
    <scope>NUCLEOTIDE SEQUENCE [LARGE SCALE GENOMIC DNA]</scope>
    <source>
        <strain evidence="2 3">MMsCG</strain>
    </source>
</reference>
<dbReference type="Pfam" id="PF13302">
    <property type="entry name" value="Acetyltransf_3"/>
    <property type="match status" value="1"/>
</dbReference>
<dbReference type="InterPro" id="IPR016181">
    <property type="entry name" value="Acyl_CoA_acyltransferase"/>
</dbReference>
<proteinExistence type="predicted"/>
<dbReference type="EMBL" id="NRQY01000001">
    <property type="protein sequence ID" value="RUT67233.1"/>
    <property type="molecule type" value="Genomic_DNA"/>
</dbReference>
<dbReference type="PANTHER" id="PTHR43415:SF3">
    <property type="entry name" value="GNAT-FAMILY ACETYLTRANSFERASE"/>
    <property type="match status" value="1"/>
</dbReference>
<sequence>MYQLQAKTIRLRFVEIDDAQFILSLRNDDNYNKYLSKTSTDIQQQKEWIKKYKIKEKNNIEYYFIIERNDGVPCGTVRVYDIKNESFCWGSWILNQEKTATAAIESALLVYKFGFEIKKYQHCHFEVVKGNDRVISFHKKFGAKETHHDDIHFYYEILPESINKIKEKYKKYL</sequence>
<dbReference type="Gene3D" id="3.40.630.30">
    <property type="match status" value="1"/>
</dbReference>
<dbReference type="Proteomes" id="UP000286908">
    <property type="component" value="Unassembled WGS sequence"/>
</dbReference>
<gene>
    <name evidence="2" type="ORF">CKG00_13310</name>
</gene>
<dbReference type="PANTHER" id="PTHR43415">
    <property type="entry name" value="SPERMIDINE N(1)-ACETYLTRANSFERASE"/>
    <property type="match status" value="1"/>
</dbReference>
<evidence type="ECO:0000313" key="2">
    <source>
        <dbReference type="EMBL" id="RUT67233.1"/>
    </source>
</evidence>